<evidence type="ECO:0000313" key="1">
    <source>
        <dbReference type="EMBL" id="CAF4758942.1"/>
    </source>
</evidence>
<gene>
    <name evidence="1" type="ORF">PMACD_LOCUS1191</name>
</gene>
<accession>A0A821M0D9</accession>
<dbReference type="Proteomes" id="UP000663880">
    <property type="component" value="Unassembled WGS sequence"/>
</dbReference>
<proteinExistence type="predicted"/>
<protein>
    <submittedName>
        <fullName evidence="1">Uncharacterized protein</fullName>
    </submittedName>
</protein>
<keyword evidence="2" id="KW-1185">Reference proteome</keyword>
<sequence length="89" mass="9585">MSCVGDPYPCLFDNRLFKQEGVRQAAGVRVAGRFGSRGAGCARRAPRTALLGRQSPADSALACVTRAAPCTALVPRLRRAPPRRGERDF</sequence>
<comment type="caution">
    <text evidence="1">The sequence shown here is derived from an EMBL/GenBank/DDBJ whole genome shotgun (WGS) entry which is preliminary data.</text>
</comment>
<dbReference type="AlphaFoldDB" id="A0A821M0D9"/>
<organism evidence="1 2">
    <name type="scientific">Pieris macdunnoughi</name>
    <dbReference type="NCBI Taxonomy" id="345717"/>
    <lineage>
        <taxon>Eukaryota</taxon>
        <taxon>Metazoa</taxon>
        <taxon>Ecdysozoa</taxon>
        <taxon>Arthropoda</taxon>
        <taxon>Hexapoda</taxon>
        <taxon>Insecta</taxon>
        <taxon>Pterygota</taxon>
        <taxon>Neoptera</taxon>
        <taxon>Endopterygota</taxon>
        <taxon>Lepidoptera</taxon>
        <taxon>Glossata</taxon>
        <taxon>Ditrysia</taxon>
        <taxon>Papilionoidea</taxon>
        <taxon>Pieridae</taxon>
        <taxon>Pierinae</taxon>
        <taxon>Pieris</taxon>
    </lineage>
</organism>
<name>A0A821M0D9_9NEOP</name>
<evidence type="ECO:0000313" key="2">
    <source>
        <dbReference type="Proteomes" id="UP000663880"/>
    </source>
</evidence>
<dbReference type="EMBL" id="CAJOBZ010000002">
    <property type="protein sequence ID" value="CAF4758942.1"/>
    <property type="molecule type" value="Genomic_DNA"/>
</dbReference>
<dbReference type="OrthoDB" id="7390591at2759"/>
<reference evidence="1" key="1">
    <citation type="submission" date="2021-02" db="EMBL/GenBank/DDBJ databases">
        <authorList>
            <person name="Steward A R."/>
        </authorList>
    </citation>
    <scope>NUCLEOTIDE SEQUENCE</scope>
</reference>